<evidence type="ECO:0000313" key="1">
    <source>
        <dbReference type="EMBL" id="KAF4629355.1"/>
    </source>
</evidence>
<evidence type="ECO:0000313" key="2">
    <source>
        <dbReference type="Proteomes" id="UP000566819"/>
    </source>
</evidence>
<dbReference type="AlphaFoldDB" id="A0A8H4W2J7"/>
<organism evidence="1 2">
    <name type="scientific">Cudoniella acicularis</name>
    <dbReference type="NCBI Taxonomy" id="354080"/>
    <lineage>
        <taxon>Eukaryota</taxon>
        <taxon>Fungi</taxon>
        <taxon>Dikarya</taxon>
        <taxon>Ascomycota</taxon>
        <taxon>Pezizomycotina</taxon>
        <taxon>Leotiomycetes</taxon>
        <taxon>Helotiales</taxon>
        <taxon>Tricladiaceae</taxon>
        <taxon>Cudoniella</taxon>
    </lineage>
</organism>
<dbReference type="OrthoDB" id="3564620at2759"/>
<protein>
    <submittedName>
        <fullName evidence="1">Uncharacterized protein</fullName>
    </submittedName>
</protein>
<sequence>MTDTPHSRISWDDYFQPRATHLLESEQRAQITLDERIFQESINIVSELSPVSNETDSYYGSEREIGNVARGSIDITEELLPVTSLLKAYKNQHYQVVASVAGFVLLRVATLVSTSLLVVVPTNISSSVPIIISTKVDGTNFWKTIPTSAALFPDGQTFLYTNVSSEPVISYAGILAGQAQAAGSKGNTAFQLFDVSLRNENVTSITAIADAFVPNMTFFCGFDYTITKANLTHIIRDNLYDLSLPPSAVTGRYLNNLTALQFLVLVESTLAQAAGMNGQASGLSDQLTSDDQGPLFSLMDKYWQNISNDNLTGYEEFFNATKMGEAASQIISGMVTQIIRQSFLLPDNYTALGTSVYVEDRLHLQYFSLWVTAAELMSLSALSFFLLLTTNPHVVSQIPVTPTSHATILASSPSLQMILRGSVDSRNSDLRSRLRAVEFQTESVRYKYFRIKVHGSVVEDLNDRRSNQRKRDRVPYSGRRHAFKASDRDEGVVNVSSDTSAASYAIRYSSTLAILLIATLFNALDFAVTSLTAYSVLRKGPPSASARLGPGGNLSYLLDEYPFLNKNGLEWFGWIDDLHMGPWNVRDGTYYIDLDEVFTDEEPYQREIPDNPDGCPSLAAVFGLQGPKSTPPDNMAVLVCYQQIQQVDTQLTFVGLPQGGFQLSPNSPPI</sequence>
<name>A0A8H4W2J7_9HELO</name>
<keyword evidence="2" id="KW-1185">Reference proteome</keyword>
<reference evidence="1 2" key="1">
    <citation type="submission" date="2020-03" db="EMBL/GenBank/DDBJ databases">
        <title>Draft Genome Sequence of Cudoniella acicularis.</title>
        <authorList>
            <person name="Buettner E."/>
            <person name="Kellner H."/>
        </authorList>
    </citation>
    <scope>NUCLEOTIDE SEQUENCE [LARGE SCALE GENOMIC DNA]</scope>
    <source>
        <strain evidence="1 2">DSM 108380</strain>
    </source>
</reference>
<comment type="caution">
    <text evidence="1">The sequence shown here is derived from an EMBL/GenBank/DDBJ whole genome shotgun (WGS) entry which is preliminary data.</text>
</comment>
<proteinExistence type="predicted"/>
<gene>
    <name evidence="1" type="ORF">G7Y89_g8793</name>
</gene>
<dbReference type="EMBL" id="JAAMPI010000688">
    <property type="protein sequence ID" value="KAF4629355.1"/>
    <property type="molecule type" value="Genomic_DNA"/>
</dbReference>
<dbReference type="Proteomes" id="UP000566819">
    <property type="component" value="Unassembled WGS sequence"/>
</dbReference>
<accession>A0A8H4W2J7</accession>